<evidence type="ECO:0000313" key="2">
    <source>
        <dbReference type="Proteomes" id="UP000836387"/>
    </source>
</evidence>
<organism evidence="1 2">
    <name type="scientific">Clonostachys rosea f. rosea IK726</name>
    <dbReference type="NCBI Taxonomy" id="1349383"/>
    <lineage>
        <taxon>Eukaryota</taxon>
        <taxon>Fungi</taxon>
        <taxon>Dikarya</taxon>
        <taxon>Ascomycota</taxon>
        <taxon>Pezizomycotina</taxon>
        <taxon>Sordariomycetes</taxon>
        <taxon>Hypocreomycetidae</taxon>
        <taxon>Hypocreales</taxon>
        <taxon>Bionectriaceae</taxon>
        <taxon>Clonostachys</taxon>
    </lineage>
</organism>
<dbReference type="Proteomes" id="UP000836387">
    <property type="component" value="Unassembled WGS sequence"/>
</dbReference>
<accession>A0ACA9USW6</accession>
<reference evidence="1" key="2">
    <citation type="submission" date="2021-10" db="EMBL/GenBank/DDBJ databases">
        <authorList>
            <person name="Piombo E."/>
        </authorList>
    </citation>
    <scope>NUCLEOTIDE SEQUENCE</scope>
</reference>
<keyword evidence="2" id="KW-1185">Reference proteome</keyword>
<sequence length="74" mass="7885">MMGEKLITVLGITGTQGGSVANPGLVAVELLNDFHEQCFLCNSQFNMLGCISNAKSSGINVNTLLPNPLLFFLQ</sequence>
<name>A0ACA9USW6_BIOOC</name>
<gene>
    <name evidence="1" type="ORF">CRV2_00019409</name>
</gene>
<protein>
    <submittedName>
        <fullName evidence="1">Uncharacterized protein</fullName>
    </submittedName>
</protein>
<reference evidence="1" key="1">
    <citation type="submission" date="2020-04" db="EMBL/GenBank/DDBJ databases">
        <authorList>
            <person name="Broberg M."/>
        </authorList>
    </citation>
    <scope>NUCLEOTIDE SEQUENCE</scope>
</reference>
<evidence type="ECO:0000313" key="1">
    <source>
        <dbReference type="EMBL" id="CAG9955418.1"/>
    </source>
</evidence>
<dbReference type="EMBL" id="CADEHS020000587">
    <property type="protein sequence ID" value="CAG9955418.1"/>
    <property type="molecule type" value="Genomic_DNA"/>
</dbReference>
<comment type="caution">
    <text evidence="1">The sequence shown here is derived from an EMBL/GenBank/DDBJ whole genome shotgun (WGS) entry which is preliminary data.</text>
</comment>
<proteinExistence type="predicted"/>